<evidence type="ECO:0000256" key="14">
    <source>
        <dbReference type="ARBA" id="ARBA00075285"/>
    </source>
</evidence>
<organism evidence="19 20">
    <name type="scientific">Anaerosalibacter bizertensis</name>
    <dbReference type="NCBI Taxonomy" id="932217"/>
    <lineage>
        <taxon>Bacteria</taxon>
        <taxon>Bacillati</taxon>
        <taxon>Bacillota</taxon>
        <taxon>Tissierellia</taxon>
        <taxon>Tissierellales</taxon>
        <taxon>Sporanaerobacteraceae</taxon>
        <taxon>Anaerosalibacter</taxon>
    </lineage>
</organism>
<evidence type="ECO:0000256" key="2">
    <source>
        <dbReference type="ARBA" id="ARBA00001947"/>
    </source>
</evidence>
<dbReference type="AlphaFoldDB" id="A0A844FGK8"/>
<dbReference type="PANTHER" id="PTHR43501">
    <property type="entry name" value="CYTOSOL NON-SPECIFIC DIPEPTIDASE"/>
    <property type="match status" value="1"/>
</dbReference>
<keyword evidence="3" id="KW-0645">Protease</keyword>
<evidence type="ECO:0000256" key="7">
    <source>
        <dbReference type="ARBA" id="ARBA00023049"/>
    </source>
</evidence>
<dbReference type="PANTHER" id="PTHR43501:SF1">
    <property type="entry name" value="CYTOSOL NON-SPECIFIC DIPEPTIDASE"/>
    <property type="match status" value="1"/>
</dbReference>
<evidence type="ECO:0000256" key="16">
    <source>
        <dbReference type="ARBA" id="ARBA00077688"/>
    </source>
</evidence>
<dbReference type="Pfam" id="PF01546">
    <property type="entry name" value="Peptidase_M20"/>
    <property type="match status" value="1"/>
</dbReference>
<dbReference type="Pfam" id="PF07687">
    <property type="entry name" value="M20_dimer"/>
    <property type="match status" value="1"/>
</dbReference>
<evidence type="ECO:0000256" key="9">
    <source>
        <dbReference type="ARBA" id="ARBA00036421"/>
    </source>
</evidence>
<dbReference type="Proteomes" id="UP000462760">
    <property type="component" value="Unassembled WGS sequence"/>
</dbReference>
<dbReference type="GO" id="GO:0006508">
    <property type="term" value="P:proteolysis"/>
    <property type="evidence" value="ECO:0007669"/>
    <property type="project" value="UniProtKB-KW"/>
</dbReference>
<dbReference type="FunFam" id="3.40.630.10:FF:000072">
    <property type="entry name" value="Aminoacyl-histidine dipeptidase"/>
    <property type="match status" value="1"/>
</dbReference>
<evidence type="ECO:0000256" key="15">
    <source>
        <dbReference type="ARBA" id="ARBA00076004"/>
    </source>
</evidence>
<evidence type="ECO:0000256" key="13">
    <source>
        <dbReference type="ARBA" id="ARBA00071271"/>
    </source>
</evidence>
<keyword evidence="5" id="KW-0378">Hydrolase</keyword>
<dbReference type="OrthoDB" id="9773892at2"/>
<dbReference type="Gene3D" id="3.40.630.10">
    <property type="entry name" value="Zn peptidases"/>
    <property type="match status" value="2"/>
</dbReference>
<dbReference type="GO" id="GO:0005829">
    <property type="term" value="C:cytosol"/>
    <property type="evidence" value="ECO:0007669"/>
    <property type="project" value="TreeGrafter"/>
</dbReference>
<evidence type="ECO:0000313" key="20">
    <source>
        <dbReference type="Proteomes" id="UP000462760"/>
    </source>
</evidence>
<evidence type="ECO:0000256" key="12">
    <source>
        <dbReference type="ARBA" id="ARBA00061423"/>
    </source>
</evidence>
<evidence type="ECO:0000256" key="5">
    <source>
        <dbReference type="ARBA" id="ARBA00022801"/>
    </source>
</evidence>
<evidence type="ECO:0000256" key="10">
    <source>
        <dbReference type="ARBA" id="ARBA00038976"/>
    </source>
</evidence>
<dbReference type="PRINTS" id="PR00934">
    <property type="entry name" value="XHISDIPTASE"/>
</dbReference>
<evidence type="ECO:0000256" key="8">
    <source>
        <dbReference type="ARBA" id="ARBA00023285"/>
    </source>
</evidence>
<dbReference type="RefSeq" id="WP_154483776.1">
    <property type="nucleotide sequence ID" value="NZ_VULR01000005.1"/>
</dbReference>
<dbReference type="NCBIfam" id="TIGR01893">
    <property type="entry name" value="aa-his-dipept"/>
    <property type="match status" value="1"/>
</dbReference>
<keyword evidence="7" id="KW-0482">Metalloprotease</keyword>
<comment type="similarity">
    <text evidence="12">Belongs to the peptidase M20C family.</text>
</comment>
<keyword evidence="6" id="KW-0862">Zinc</keyword>
<sequence length="485" mass="54310">MTRVLENLTPEKVFYYFEDLTRIPRCSGEEKKVSDYLVNFAKERGLEVIQDEALNIIIKKPGTKGYENSPTVVLQGHMDMVCEKEADVDHDFSKDPIKLQIDGDYIKGTGTTLGADNGIAVAMCLAILDSNDISHPPLEVLVTTSEETGMNGAIALDPKHINGKILINIDSEEEGKLLVSCAGGERDKVEIPIVWEKAKEDKIPYLLEIAGLKGGHSGMEIDRGRGNGNKLMGRLLYKLKKEIDYSIGKIEGGAKTNAIPRSGEALVLIDEKDELNLKKVVKKVEEEFKNELKSTDENVRIEVNKKEINIDKVFSNETTRKVITTLMLIPNGVQTMSKEIEGLVESSNNLGIVKTLEDVVSFESSIRSSVRSLKEDIANKMAIIAEMLGGNWERYASYPEWQYEKDSYIRGVFQKVYKEKFGEEIEISAIHAGLECGLFTEKFKEMDMVSFGPNMYNVHTPGEKLSISSTKNMWELLVEVLKEIK</sequence>
<dbReference type="SUPFAM" id="SSF53187">
    <property type="entry name" value="Zn-dependent exopeptidases"/>
    <property type="match status" value="1"/>
</dbReference>
<gene>
    <name evidence="19" type="ORF">FYJ27_05045</name>
</gene>
<comment type="cofactor">
    <cofactor evidence="1">
        <name>Co(2+)</name>
        <dbReference type="ChEBI" id="CHEBI:48828"/>
    </cofactor>
</comment>
<accession>A0A844FGK8</accession>
<reference evidence="19 20" key="1">
    <citation type="submission" date="2019-08" db="EMBL/GenBank/DDBJ databases">
        <title>In-depth cultivation of the pig gut microbiome towards novel bacterial diversity and tailored functional studies.</title>
        <authorList>
            <person name="Wylensek D."/>
            <person name="Hitch T.C.A."/>
            <person name="Clavel T."/>
        </authorList>
    </citation>
    <scope>NUCLEOTIDE SEQUENCE [LARGE SCALE GENOMIC DNA]</scope>
    <source>
        <strain evidence="19 20">Med78-601-WT-4W-RMD-3</strain>
    </source>
</reference>
<comment type="caution">
    <text evidence="19">The sequence shown here is derived from an EMBL/GenBank/DDBJ whole genome shotgun (WGS) entry which is preliminary data.</text>
</comment>
<dbReference type="FunFam" id="3.40.630.10:FF:000015">
    <property type="entry name" value="Aminoacyl-histidine dipeptidase PepD"/>
    <property type="match status" value="1"/>
</dbReference>
<dbReference type="CDD" id="cd03890">
    <property type="entry name" value="M20_pepD"/>
    <property type="match status" value="1"/>
</dbReference>
<comment type="cofactor">
    <cofactor evidence="2">
        <name>Zn(2+)</name>
        <dbReference type="ChEBI" id="CHEBI:29105"/>
    </cofactor>
</comment>
<dbReference type="GO" id="GO:0046872">
    <property type="term" value="F:metal ion binding"/>
    <property type="evidence" value="ECO:0007669"/>
    <property type="project" value="UniProtKB-KW"/>
</dbReference>
<keyword evidence="8" id="KW-0170">Cobalt</keyword>
<evidence type="ECO:0000313" key="19">
    <source>
        <dbReference type="EMBL" id="MSS43100.1"/>
    </source>
</evidence>
<comment type="catalytic activity">
    <reaction evidence="9">
        <text>Hydrolysis of dipeptides, preferentially hydrophobic dipeptides including prolyl amino acids.</text>
        <dbReference type="EC" id="3.4.13.18"/>
    </reaction>
</comment>
<evidence type="ECO:0000256" key="17">
    <source>
        <dbReference type="ARBA" id="ARBA00078074"/>
    </source>
</evidence>
<evidence type="ECO:0000256" key="4">
    <source>
        <dbReference type="ARBA" id="ARBA00022723"/>
    </source>
</evidence>
<evidence type="ECO:0000256" key="1">
    <source>
        <dbReference type="ARBA" id="ARBA00001941"/>
    </source>
</evidence>
<evidence type="ECO:0000259" key="18">
    <source>
        <dbReference type="Pfam" id="PF07687"/>
    </source>
</evidence>
<evidence type="ECO:0000256" key="11">
    <source>
        <dbReference type="ARBA" id="ARBA00044252"/>
    </source>
</evidence>
<dbReference type="InterPro" id="IPR011650">
    <property type="entry name" value="Peptidase_M20_dimer"/>
</dbReference>
<dbReference type="InterPro" id="IPR002933">
    <property type="entry name" value="Peptidase_M20"/>
</dbReference>
<proteinExistence type="inferred from homology"/>
<dbReference type="GO" id="GO:0070573">
    <property type="term" value="F:metallodipeptidase activity"/>
    <property type="evidence" value="ECO:0007669"/>
    <property type="project" value="TreeGrafter"/>
</dbReference>
<evidence type="ECO:0000256" key="3">
    <source>
        <dbReference type="ARBA" id="ARBA00022670"/>
    </source>
</evidence>
<keyword evidence="4" id="KW-0479">Metal-binding</keyword>
<dbReference type="EMBL" id="VULR01000005">
    <property type="protein sequence ID" value="MSS43100.1"/>
    <property type="molecule type" value="Genomic_DNA"/>
</dbReference>
<evidence type="ECO:0000256" key="6">
    <source>
        <dbReference type="ARBA" id="ARBA00022833"/>
    </source>
</evidence>
<feature type="domain" description="Peptidase M20 dimerisation" evidence="18">
    <location>
        <begin position="210"/>
        <end position="294"/>
    </location>
</feature>
<protein>
    <recommendedName>
        <fullName evidence="13">Cytosol non-specific dipeptidase</fullName>
        <ecNumber evidence="10">3.4.13.18</ecNumber>
    </recommendedName>
    <alternativeName>
        <fullName evidence="16">Aminoacyl-histidine dipeptidase</fullName>
    </alternativeName>
    <alternativeName>
        <fullName evidence="15">Beta-alanyl-histidine dipeptidase</fullName>
    </alternativeName>
    <alternativeName>
        <fullName evidence="14">Carnosinase</fullName>
    </alternativeName>
    <alternativeName>
        <fullName evidence="11">Peptidase D</fullName>
    </alternativeName>
    <alternativeName>
        <fullName evidence="17">Xaa-His dipeptidase</fullName>
    </alternativeName>
</protein>
<dbReference type="PIRSF" id="PIRSF016599">
    <property type="entry name" value="Xaa-His_dipept"/>
    <property type="match status" value="1"/>
</dbReference>
<dbReference type="InterPro" id="IPR001160">
    <property type="entry name" value="Peptidase_M20C"/>
</dbReference>
<name>A0A844FGK8_9FIRM</name>
<dbReference type="EC" id="3.4.13.18" evidence="10"/>